<evidence type="ECO:0000256" key="15">
    <source>
        <dbReference type="ARBA" id="ARBA00023242"/>
    </source>
</evidence>
<reference evidence="19" key="1">
    <citation type="submission" date="2022-08" db="EMBL/GenBank/DDBJ databases">
        <authorList>
            <person name="Gutierrez-Valencia J."/>
        </authorList>
    </citation>
    <scope>NUCLEOTIDE SEQUENCE</scope>
</reference>
<evidence type="ECO:0000256" key="14">
    <source>
        <dbReference type="ARBA" id="ARBA00023204"/>
    </source>
</evidence>
<comment type="subcellular location">
    <subcellularLocation>
        <location evidence="2 17">Nucleus</location>
    </subcellularLocation>
</comment>
<evidence type="ECO:0000256" key="4">
    <source>
        <dbReference type="ARBA" id="ARBA00017114"/>
    </source>
</evidence>
<dbReference type="CDD" id="cd21036">
    <property type="entry name" value="WH_MUS81"/>
    <property type="match status" value="1"/>
</dbReference>
<dbReference type="InterPro" id="IPR047416">
    <property type="entry name" value="XPF_nuclease_Mus81"/>
</dbReference>
<keyword evidence="6 17" id="KW-0540">Nuclease</keyword>
<evidence type="ECO:0000256" key="5">
    <source>
        <dbReference type="ARBA" id="ARBA00022618"/>
    </source>
</evidence>
<dbReference type="GO" id="GO:0031573">
    <property type="term" value="P:mitotic intra-S DNA damage checkpoint signaling"/>
    <property type="evidence" value="ECO:0007669"/>
    <property type="project" value="TreeGrafter"/>
</dbReference>
<evidence type="ECO:0000259" key="18">
    <source>
        <dbReference type="SMART" id="SM00891"/>
    </source>
</evidence>
<evidence type="ECO:0000256" key="17">
    <source>
        <dbReference type="RuleBase" id="RU369042"/>
    </source>
</evidence>
<evidence type="ECO:0000256" key="11">
    <source>
        <dbReference type="ARBA" id="ARBA00022801"/>
    </source>
</evidence>
<comment type="function">
    <text evidence="17">Interacts with EME1 to form a DNA structure-specific endonuclease with substrate preference for branched DNA structures with a 5'-end at the branch nick. Typical substrates include 3'-flap structures, D-loops, replication forks and nicked Holliday junctions. May be required in mitosis for the processing of stalled or collapsed replication fork intermediates. May be required in meiosis for the repair of meiosis-specific double strand breaks subsequent to single-end invasion (SEI).</text>
</comment>
<dbReference type="GO" id="GO:0008821">
    <property type="term" value="F:crossover junction DNA endonuclease activity"/>
    <property type="evidence" value="ECO:0007669"/>
    <property type="project" value="UniProtKB-UniRule"/>
</dbReference>
<evidence type="ECO:0000256" key="2">
    <source>
        <dbReference type="ARBA" id="ARBA00004123"/>
    </source>
</evidence>
<keyword evidence="20" id="KW-1185">Reference proteome</keyword>
<keyword evidence="7 17" id="KW-0479">Metal-binding</keyword>
<protein>
    <recommendedName>
        <fullName evidence="4 17">Crossover junction endonuclease MUS81</fullName>
        <ecNumber evidence="17">3.1.22.-</ecNumber>
    </recommendedName>
</protein>
<keyword evidence="15 17" id="KW-0539">Nucleus</keyword>
<dbReference type="Gene3D" id="1.10.10.10">
    <property type="entry name" value="Winged helix-like DNA-binding domain superfamily/Winged helix DNA-binding domain"/>
    <property type="match status" value="1"/>
</dbReference>
<keyword evidence="10" id="KW-0498">Mitosis</keyword>
<dbReference type="GO" id="GO:0000727">
    <property type="term" value="P:double-strand break repair via break-induced replication"/>
    <property type="evidence" value="ECO:0007669"/>
    <property type="project" value="UniProtKB-UniRule"/>
</dbReference>
<organism evidence="19 20">
    <name type="scientific">Linum tenue</name>
    <dbReference type="NCBI Taxonomy" id="586396"/>
    <lineage>
        <taxon>Eukaryota</taxon>
        <taxon>Viridiplantae</taxon>
        <taxon>Streptophyta</taxon>
        <taxon>Embryophyta</taxon>
        <taxon>Tracheophyta</taxon>
        <taxon>Spermatophyta</taxon>
        <taxon>Magnoliopsida</taxon>
        <taxon>eudicotyledons</taxon>
        <taxon>Gunneridae</taxon>
        <taxon>Pentapetalae</taxon>
        <taxon>rosids</taxon>
        <taxon>fabids</taxon>
        <taxon>Malpighiales</taxon>
        <taxon>Linaceae</taxon>
        <taxon>Linum</taxon>
    </lineage>
</organism>
<keyword evidence="9 17" id="KW-0227">DNA damage</keyword>
<dbReference type="GO" id="GO:0003677">
    <property type="term" value="F:DNA binding"/>
    <property type="evidence" value="ECO:0007669"/>
    <property type="project" value="UniProtKB-UniRule"/>
</dbReference>
<dbReference type="SUPFAM" id="SSF52980">
    <property type="entry name" value="Restriction endonuclease-like"/>
    <property type="match status" value="1"/>
</dbReference>
<dbReference type="GO" id="GO:0046872">
    <property type="term" value="F:metal ion binding"/>
    <property type="evidence" value="ECO:0007669"/>
    <property type="project" value="UniProtKB-UniRule"/>
</dbReference>
<evidence type="ECO:0000313" key="19">
    <source>
        <dbReference type="EMBL" id="CAI0560316.1"/>
    </source>
</evidence>
<dbReference type="CDD" id="cd20074">
    <property type="entry name" value="XPF_nuclease_Mus81"/>
    <property type="match status" value="1"/>
</dbReference>
<dbReference type="FunFam" id="3.40.50.10130:FF:000005">
    <property type="entry name" value="crossover junction endonuclease MUS81 isoform X1"/>
    <property type="match status" value="1"/>
</dbReference>
<dbReference type="GO" id="GO:0005634">
    <property type="term" value="C:nucleus"/>
    <property type="evidence" value="ECO:0007669"/>
    <property type="project" value="UniProtKB-SubCell"/>
</dbReference>
<dbReference type="GO" id="GO:0006308">
    <property type="term" value="P:DNA catabolic process"/>
    <property type="evidence" value="ECO:0007669"/>
    <property type="project" value="UniProtKB-UniRule"/>
</dbReference>
<dbReference type="GO" id="GO:0048476">
    <property type="term" value="C:Holliday junction resolvase complex"/>
    <property type="evidence" value="ECO:0007669"/>
    <property type="project" value="UniProtKB-UniRule"/>
</dbReference>
<proteinExistence type="inferred from homology"/>
<dbReference type="EMBL" id="CAMGYJ010000011">
    <property type="protein sequence ID" value="CAI0560316.1"/>
    <property type="molecule type" value="Genomic_DNA"/>
</dbReference>
<comment type="cofactor">
    <cofactor evidence="1 17">
        <name>Mg(2+)</name>
        <dbReference type="ChEBI" id="CHEBI:18420"/>
    </cofactor>
</comment>
<dbReference type="PANTHER" id="PTHR13451:SF0">
    <property type="entry name" value="CROSSOVER JUNCTION ENDONUCLEASE MUS81"/>
    <property type="match status" value="1"/>
</dbReference>
<dbReference type="InterPro" id="IPR036388">
    <property type="entry name" value="WH-like_DNA-bd_sf"/>
</dbReference>
<accession>A0AAV0RTC8</accession>
<gene>
    <name evidence="19" type="ORF">LITE_LOCUS49639</name>
</gene>
<dbReference type="GO" id="GO:0048257">
    <property type="term" value="F:3'-flap endonuclease activity"/>
    <property type="evidence" value="ECO:0007669"/>
    <property type="project" value="TreeGrafter"/>
</dbReference>
<dbReference type="InterPro" id="IPR006166">
    <property type="entry name" value="ERCC4_domain"/>
</dbReference>
<evidence type="ECO:0000313" key="20">
    <source>
        <dbReference type="Proteomes" id="UP001154282"/>
    </source>
</evidence>
<dbReference type="InterPro" id="IPR033309">
    <property type="entry name" value="Mus81"/>
</dbReference>
<evidence type="ECO:0000256" key="8">
    <source>
        <dbReference type="ARBA" id="ARBA00022759"/>
    </source>
</evidence>
<dbReference type="Pfam" id="PF02732">
    <property type="entry name" value="ERCC4"/>
    <property type="match status" value="1"/>
</dbReference>
<dbReference type="InterPro" id="IPR011335">
    <property type="entry name" value="Restrct_endonuc-II-like"/>
</dbReference>
<dbReference type="EC" id="3.1.22.-" evidence="17"/>
<dbReference type="FunFam" id="1.10.10.10:FF:000307">
    <property type="entry name" value="Crossover junction endonuclease MUS81"/>
    <property type="match status" value="1"/>
</dbReference>
<dbReference type="Gene3D" id="3.40.50.10130">
    <property type="match status" value="1"/>
</dbReference>
<evidence type="ECO:0000256" key="7">
    <source>
        <dbReference type="ARBA" id="ARBA00022723"/>
    </source>
</evidence>
<dbReference type="Proteomes" id="UP001154282">
    <property type="component" value="Unassembled WGS sequence"/>
</dbReference>
<evidence type="ECO:0000256" key="10">
    <source>
        <dbReference type="ARBA" id="ARBA00022776"/>
    </source>
</evidence>
<keyword evidence="10" id="KW-0131">Cell cycle</keyword>
<dbReference type="AlphaFoldDB" id="A0AAV0RTC8"/>
<dbReference type="SMART" id="SM00891">
    <property type="entry name" value="ERCC4"/>
    <property type="match status" value="1"/>
</dbReference>
<keyword evidence="13 17" id="KW-0233">DNA recombination</keyword>
<evidence type="ECO:0000256" key="16">
    <source>
        <dbReference type="ARBA" id="ARBA00023254"/>
    </source>
</evidence>
<dbReference type="Gene3D" id="1.10.150.670">
    <property type="entry name" value="Crossover junction endonuclease EME1, DNA-binding domain"/>
    <property type="match status" value="1"/>
</dbReference>
<evidence type="ECO:0000256" key="9">
    <source>
        <dbReference type="ARBA" id="ARBA00022763"/>
    </source>
</evidence>
<keyword evidence="8 17" id="KW-0255">Endonuclease</keyword>
<keyword evidence="14 17" id="KW-0234">DNA repair</keyword>
<dbReference type="InterPro" id="IPR047417">
    <property type="entry name" value="WHD_MUS81"/>
</dbReference>
<evidence type="ECO:0000256" key="3">
    <source>
        <dbReference type="ARBA" id="ARBA00010015"/>
    </source>
</evidence>
<evidence type="ECO:0000256" key="13">
    <source>
        <dbReference type="ARBA" id="ARBA00023172"/>
    </source>
</evidence>
<dbReference type="GO" id="GO:0000712">
    <property type="term" value="P:resolution of meiotic recombination intermediates"/>
    <property type="evidence" value="ECO:0007669"/>
    <property type="project" value="TreeGrafter"/>
</dbReference>
<evidence type="ECO:0000256" key="6">
    <source>
        <dbReference type="ARBA" id="ARBA00022722"/>
    </source>
</evidence>
<keyword evidence="11 17" id="KW-0378">Hydrolase</keyword>
<dbReference type="PANTHER" id="PTHR13451">
    <property type="entry name" value="CLASS II CROSSOVER JUNCTION ENDONUCLEASE MUS81"/>
    <property type="match status" value="1"/>
</dbReference>
<feature type="domain" description="ERCC4" evidence="18">
    <location>
        <begin position="426"/>
        <end position="526"/>
    </location>
</feature>
<evidence type="ECO:0000256" key="1">
    <source>
        <dbReference type="ARBA" id="ARBA00001946"/>
    </source>
</evidence>
<comment type="similarity">
    <text evidence="3 17">Belongs to the XPF family.</text>
</comment>
<evidence type="ECO:0000256" key="12">
    <source>
        <dbReference type="ARBA" id="ARBA00022842"/>
    </source>
</evidence>
<comment type="caution">
    <text evidence="19">The sequence shown here is derived from an EMBL/GenBank/DDBJ whole genome shotgun (WGS) entry which is preliminary data.</text>
</comment>
<dbReference type="Pfam" id="PF21136">
    <property type="entry name" value="WHD_MUS81"/>
    <property type="match status" value="1"/>
</dbReference>
<keyword evidence="12 17" id="KW-0460">Magnesium</keyword>
<keyword evidence="5" id="KW-0132">Cell division</keyword>
<sequence>MLEMENRKRVVCPGNEDLVSCLLQKRRELADSPKGLSDNLDMTLSKAYNSVCCAKTPIKTLKEFSQLKGVGTWMVKLMKGFFNSDSGSPEPEDLTGKGKKANAKRRYMPQKNSVAYALLISLYRGTTNGKDFMHKQELIDAAEASGLSRAPIAPEKGKGKAAHLGSSPRDFYSGWSCMKTLITKGLVVKSSCPAKYCTRDKELIKYKLTQEGREVARECMVRSCLLDPKETVADAEDSANLGIDNAADKESIQATSSAEVTIPSVDLNRQERSINVPTQSLERFLHMGYSKEQVFDAFIEVSKTSGRKDISSLWPAVLCHLREEHIYGFHSDSQTLGNDCQAESTNPTYNHGQVVSCGSRNSKMDWGHSNKLNACSIAFSLNLKACSSNDYTMKSSSSDNTEQNMSVLSMPPLGVGERFEDVYEVLLILDDREQFATQGTRGRKLIDGMCNEHGIKVEVRRLPVGDGIWLARHKYHFDEYVLDFVVERKNVDDLRSSIRDNRYRDQKLRLQRCGLKKLMYLVEGDPNCCDGAESIKTACFTTEILEGFDVQRTTSLPDTLKKYSYLTKSVSQYYRSQRTCDRSNQFATCPRFCDFIKRCEELDKMTVGDVFAIQLMQVPQVTEQVAMAVLDLYPTLLSLACAYSLLEGDFHAQVDMLRKQSNDIVSPAASRNIFHLVWGQ</sequence>
<name>A0AAV0RTC8_9ROSI</name>
<dbReference type="InterPro" id="IPR042530">
    <property type="entry name" value="EME1/EME2_C"/>
</dbReference>
<keyword evidence="16" id="KW-0469">Meiosis</keyword>
<dbReference type="GO" id="GO:0051301">
    <property type="term" value="P:cell division"/>
    <property type="evidence" value="ECO:0007669"/>
    <property type="project" value="UniProtKB-KW"/>
</dbReference>
<comment type="subunit">
    <text evidence="17">Interacts with EME1.</text>
</comment>